<dbReference type="OrthoDB" id="10248487at2759"/>
<proteinExistence type="inferred from homology"/>
<dbReference type="AlphaFoldDB" id="A0A9J7MDN4"/>
<reference evidence="3" key="1">
    <citation type="journal article" date="2020" name="Nat. Ecol. Evol.">
        <title>Deeply conserved synteny resolves early events in vertebrate evolution.</title>
        <authorList>
            <person name="Simakov O."/>
            <person name="Marletaz F."/>
            <person name="Yue J.X."/>
            <person name="O'Connell B."/>
            <person name="Jenkins J."/>
            <person name="Brandt A."/>
            <person name="Calef R."/>
            <person name="Tung C.H."/>
            <person name="Huang T.K."/>
            <person name="Schmutz J."/>
            <person name="Satoh N."/>
            <person name="Yu J.K."/>
            <person name="Putnam N.H."/>
            <person name="Green R.E."/>
            <person name="Rokhsar D.S."/>
        </authorList>
    </citation>
    <scope>NUCLEOTIDE SEQUENCE [LARGE SCALE GENOMIC DNA]</scope>
    <source>
        <strain evidence="3">S238N-H82</strain>
    </source>
</reference>
<dbReference type="GeneID" id="118431975"/>
<dbReference type="RefSeq" id="XP_035699327.1">
    <property type="nucleotide sequence ID" value="XM_035843434.1"/>
</dbReference>
<dbReference type="InterPro" id="IPR005334">
    <property type="entry name" value="Tctex-1-like"/>
</dbReference>
<dbReference type="Proteomes" id="UP000001554">
    <property type="component" value="Chromosome 15"/>
</dbReference>
<dbReference type="KEGG" id="bfo:118431975"/>
<dbReference type="PANTHER" id="PTHR21255">
    <property type="entry name" value="T-COMPLEX-ASSOCIATED-TESTIS-EXPRESSED 1/ DYNEIN LIGHT CHAIN"/>
    <property type="match status" value="1"/>
</dbReference>
<evidence type="ECO:0000313" key="3">
    <source>
        <dbReference type="Proteomes" id="UP000001554"/>
    </source>
</evidence>
<feature type="region of interest" description="Disordered" evidence="2">
    <location>
        <begin position="9"/>
        <end position="42"/>
    </location>
</feature>
<accession>A0A9J7MDN4</accession>
<organism evidence="3 4">
    <name type="scientific">Branchiostoma floridae</name>
    <name type="common">Florida lancelet</name>
    <name type="synonym">Amphioxus</name>
    <dbReference type="NCBI Taxonomy" id="7739"/>
    <lineage>
        <taxon>Eukaryota</taxon>
        <taxon>Metazoa</taxon>
        <taxon>Chordata</taxon>
        <taxon>Cephalochordata</taxon>
        <taxon>Leptocardii</taxon>
        <taxon>Amphioxiformes</taxon>
        <taxon>Branchiostomatidae</taxon>
        <taxon>Branchiostoma</taxon>
    </lineage>
</organism>
<evidence type="ECO:0000313" key="4">
    <source>
        <dbReference type="RefSeq" id="XP_035699327.1"/>
    </source>
</evidence>
<dbReference type="Pfam" id="PF03645">
    <property type="entry name" value="Tctex-1"/>
    <property type="match status" value="1"/>
</dbReference>
<dbReference type="OMA" id="TWHGDEE"/>
<name>A0A9J7MDN4_BRAFL</name>
<dbReference type="CDD" id="cd21451">
    <property type="entry name" value="DLC-like_TCTEX1D"/>
    <property type="match status" value="1"/>
</dbReference>
<sequence>MAGVGILREEPVRKKASVPTQRGRRAWSPHGKMRPRSGTWHGDEELPDMVKNARKLTDSLATEVRFDPGLIQDVIDMVLTETLAHETYAASKMGVMSKRVSDVLKTRIRGLCGDRFKLVCIVVITEGGTEESALHVTSQCVWDHERDDFASGSFSNDALHAVATVFAIHC</sequence>
<dbReference type="InterPro" id="IPR038586">
    <property type="entry name" value="Tctex-1-like_sf"/>
</dbReference>
<evidence type="ECO:0000256" key="2">
    <source>
        <dbReference type="SAM" id="MobiDB-lite"/>
    </source>
</evidence>
<dbReference type="PANTHER" id="PTHR21255:SF65">
    <property type="entry name" value="TCTEX1 DOMAIN-CONTAINING PROTEIN 2"/>
    <property type="match status" value="1"/>
</dbReference>
<comment type="similarity">
    <text evidence="1">Belongs to the dynein light chain Tctex-type family.</text>
</comment>
<feature type="compositionally biased region" description="Basic residues" evidence="2">
    <location>
        <begin position="22"/>
        <end position="35"/>
    </location>
</feature>
<dbReference type="Gene3D" id="3.30.1140.40">
    <property type="entry name" value="Tctex-1"/>
    <property type="match status" value="1"/>
</dbReference>
<gene>
    <name evidence="4" type="primary">LOC118431975</name>
</gene>
<evidence type="ECO:0000256" key="1">
    <source>
        <dbReference type="ARBA" id="ARBA00005361"/>
    </source>
</evidence>
<reference evidence="4" key="2">
    <citation type="submission" date="2025-08" db="UniProtKB">
        <authorList>
            <consortium name="RefSeq"/>
        </authorList>
    </citation>
    <scope>IDENTIFICATION</scope>
    <source>
        <strain evidence="4">S238N-H82</strain>
        <tissue evidence="4">Testes</tissue>
    </source>
</reference>
<protein>
    <submittedName>
        <fullName evidence="4">Tctex1 domain-containing protein 2-like</fullName>
    </submittedName>
</protein>
<keyword evidence="3" id="KW-1185">Reference proteome</keyword>